<dbReference type="GeneID" id="77805470"/>
<dbReference type="EMBL" id="CP110437">
    <property type="protein sequence ID" value="WAQ92590.1"/>
    <property type="molecule type" value="Genomic_DNA"/>
</dbReference>
<sequence length="101" mass="11045">MAALGASQNITTPRKQLPGGRVRIRLIILIVVEIGSPFKCNHRLILAAAGFPQNSQLMRFGPTPAKPFQVWVPKPRSAWKPAPGSSRWKLPTKPRSHSGDG</sequence>
<dbReference type="RefSeq" id="XP_053028145.1">
    <property type="nucleotide sequence ID" value="XM_053164576.1"/>
</dbReference>
<reference evidence="2" key="1">
    <citation type="submission" date="2022-10" db="EMBL/GenBank/DDBJ databases">
        <title>Puccinia triticina Genome sequencing and assembly.</title>
        <authorList>
            <person name="Li C."/>
        </authorList>
    </citation>
    <scope>NUCLEOTIDE SEQUENCE</scope>
    <source>
        <strain evidence="2">Pt15</strain>
    </source>
</reference>
<keyword evidence="3" id="KW-1185">Reference proteome</keyword>
<proteinExistence type="predicted"/>
<dbReference type="Proteomes" id="UP001164743">
    <property type="component" value="Chromosome 17A"/>
</dbReference>
<evidence type="ECO:0000313" key="2">
    <source>
        <dbReference type="EMBL" id="WAQ92590.1"/>
    </source>
</evidence>
<evidence type="ECO:0000256" key="1">
    <source>
        <dbReference type="SAM" id="MobiDB-lite"/>
    </source>
</evidence>
<evidence type="ECO:0000313" key="3">
    <source>
        <dbReference type="Proteomes" id="UP001164743"/>
    </source>
</evidence>
<name>A0ABY7D5U4_9BASI</name>
<accession>A0ABY7D5U4</accession>
<feature type="compositionally biased region" description="Basic residues" evidence="1">
    <location>
        <begin position="90"/>
        <end position="101"/>
    </location>
</feature>
<organism evidence="2 3">
    <name type="scientific">Puccinia triticina</name>
    <dbReference type="NCBI Taxonomy" id="208348"/>
    <lineage>
        <taxon>Eukaryota</taxon>
        <taxon>Fungi</taxon>
        <taxon>Dikarya</taxon>
        <taxon>Basidiomycota</taxon>
        <taxon>Pucciniomycotina</taxon>
        <taxon>Pucciniomycetes</taxon>
        <taxon>Pucciniales</taxon>
        <taxon>Pucciniaceae</taxon>
        <taxon>Puccinia</taxon>
    </lineage>
</organism>
<protein>
    <submittedName>
        <fullName evidence="2">Uncharacterized protein</fullName>
    </submittedName>
</protein>
<gene>
    <name evidence="2" type="ORF">PtA15_17A71</name>
</gene>
<feature type="region of interest" description="Disordered" evidence="1">
    <location>
        <begin position="76"/>
        <end position="101"/>
    </location>
</feature>